<accession>A0A7C9EWA6</accession>
<reference evidence="1" key="2">
    <citation type="submission" date="2020-07" db="EMBL/GenBank/DDBJ databases">
        <authorList>
            <person name="Vera ALvarez R."/>
            <person name="Arias-Moreno D.M."/>
            <person name="Jimenez-Jacinto V."/>
            <person name="Jimenez-Bremont J.F."/>
            <person name="Swaminathan K."/>
            <person name="Moose S.P."/>
            <person name="Guerrero-Gonzalez M.L."/>
            <person name="Marino-Ramirez L."/>
            <person name="Landsman D."/>
            <person name="Rodriguez-Kessler M."/>
            <person name="Delgado-Sanchez P."/>
        </authorList>
    </citation>
    <scope>NUCLEOTIDE SEQUENCE</scope>
    <source>
        <tissue evidence="1">Cladode</tissue>
    </source>
</reference>
<dbReference type="AlphaFoldDB" id="A0A7C9EWA6"/>
<proteinExistence type="predicted"/>
<reference evidence="1" key="1">
    <citation type="journal article" date="2013" name="J. Plant Res.">
        <title>Effect of fungi and light on seed germination of three Opuntia species from semiarid lands of central Mexico.</title>
        <authorList>
            <person name="Delgado-Sanchez P."/>
            <person name="Jimenez-Bremont J.F."/>
            <person name="Guerrero-Gonzalez Mde L."/>
            <person name="Flores J."/>
        </authorList>
    </citation>
    <scope>NUCLEOTIDE SEQUENCE</scope>
    <source>
        <tissue evidence="1">Cladode</tissue>
    </source>
</reference>
<evidence type="ECO:0000313" key="1">
    <source>
        <dbReference type="EMBL" id="MBA4679362.1"/>
    </source>
</evidence>
<protein>
    <submittedName>
        <fullName evidence="1">Uncharacterized protein</fullName>
    </submittedName>
</protein>
<dbReference type="EMBL" id="GISG01283108">
    <property type="protein sequence ID" value="MBA4679362.1"/>
    <property type="molecule type" value="Transcribed_RNA"/>
</dbReference>
<name>A0A7C9EWA6_OPUST</name>
<sequence length="209" mass="22867">MMRFPLLLGSFESGIPSSGITISRPGFTISETSMVRFLPSKVVRLSVFPVRASRSESLWWIRRSFPSLLNVEWGFSSMTNIRSPGSKPASWFPFSGKVIFVPFFQPGLISIANTSSTVLGLPESSDRILEIFIFLLEPLYNSSKVHANLFSTGAAFFPVAVAVVVGRLLLPLFPLRKFTLSDLGDLPLSLPPSLPKSPKKSSNISSASL</sequence>
<organism evidence="1">
    <name type="scientific">Opuntia streptacantha</name>
    <name type="common">Prickly pear cactus</name>
    <name type="synonym">Opuntia cardona</name>
    <dbReference type="NCBI Taxonomy" id="393608"/>
    <lineage>
        <taxon>Eukaryota</taxon>
        <taxon>Viridiplantae</taxon>
        <taxon>Streptophyta</taxon>
        <taxon>Embryophyta</taxon>
        <taxon>Tracheophyta</taxon>
        <taxon>Spermatophyta</taxon>
        <taxon>Magnoliopsida</taxon>
        <taxon>eudicotyledons</taxon>
        <taxon>Gunneridae</taxon>
        <taxon>Pentapetalae</taxon>
        <taxon>Caryophyllales</taxon>
        <taxon>Cactineae</taxon>
        <taxon>Cactaceae</taxon>
        <taxon>Opuntioideae</taxon>
        <taxon>Opuntia</taxon>
    </lineage>
</organism>